<gene>
    <name evidence="1" type="ORF">HPB51_001401</name>
</gene>
<evidence type="ECO:0000313" key="1">
    <source>
        <dbReference type="EMBL" id="KAH8022680.1"/>
    </source>
</evidence>
<name>A0A9J6DLE5_RHIMP</name>
<dbReference type="VEuPathDB" id="VectorBase:LOC119161038"/>
<sequence length="379" mass="43585">MNVLQLLLVRCADLIHRTLDALIYSAYEAGHAIVIGEEEVQRNVWKFVDSAEIAMEIRERATFNRLLVLQKLAEIHSRFPGIMVSFRSRQASTTILNDLSRQIKEMQRDGVLDSEDYKSLNLALQNRHMEILSEACSLPTSYKPIAMLRVIPWINSDSIRQFLAIKIRPVSFAPTEVIVEREEENPIILTYSGILKIEGEYEERGDGALPNSASALFFFNEGYFVDYVPAPACIGDLGLVTEEPSITRVIAETQVNTWPLEKIQRRLDSFLMPNLEIATKFILTPDIHDAILIQGVAIDSETQEYLVGPMYVPRSTRRLSFPGIFHHRVRPVVIVMADKRYRLPPEIDWLQRTEGAENNYEEYMKQEFGQEQMYIQEDF</sequence>
<organism evidence="1 2">
    <name type="scientific">Rhipicephalus microplus</name>
    <name type="common">Cattle tick</name>
    <name type="synonym">Boophilus microplus</name>
    <dbReference type="NCBI Taxonomy" id="6941"/>
    <lineage>
        <taxon>Eukaryota</taxon>
        <taxon>Metazoa</taxon>
        <taxon>Ecdysozoa</taxon>
        <taxon>Arthropoda</taxon>
        <taxon>Chelicerata</taxon>
        <taxon>Arachnida</taxon>
        <taxon>Acari</taxon>
        <taxon>Parasitiformes</taxon>
        <taxon>Ixodida</taxon>
        <taxon>Ixodoidea</taxon>
        <taxon>Ixodidae</taxon>
        <taxon>Rhipicephalinae</taxon>
        <taxon>Rhipicephalus</taxon>
        <taxon>Boophilus</taxon>
    </lineage>
</organism>
<reference evidence="1" key="2">
    <citation type="submission" date="2021-09" db="EMBL/GenBank/DDBJ databases">
        <authorList>
            <person name="Jia N."/>
            <person name="Wang J."/>
            <person name="Shi W."/>
            <person name="Du L."/>
            <person name="Sun Y."/>
            <person name="Zhan W."/>
            <person name="Jiang J."/>
            <person name="Wang Q."/>
            <person name="Zhang B."/>
            <person name="Ji P."/>
            <person name="Sakyi L.B."/>
            <person name="Cui X."/>
            <person name="Yuan T."/>
            <person name="Jiang B."/>
            <person name="Yang W."/>
            <person name="Lam T.T.-Y."/>
            <person name="Chang Q."/>
            <person name="Ding S."/>
            <person name="Wang X."/>
            <person name="Zhu J."/>
            <person name="Ruan X."/>
            <person name="Zhao L."/>
            <person name="Wei J."/>
            <person name="Que T."/>
            <person name="Du C."/>
            <person name="Cheng J."/>
            <person name="Dai P."/>
            <person name="Han X."/>
            <person name="Huang E."/>
            <person name="Gao Y."/>
            <person name="Liu J."/>
            <person name="Shao H."/>
            <person name="Ye R."/>
            <person name="Li L."/>
            <person name="Wei W."/>
            <person name="Wang X."/>
            <person name="Wang C."/>
            <person name="Huo Q."/>
            <person name="Li W."/>
            <person name="Guo W."/>
            <person name="Chen H."/>
            <person name="Chen S."/>
            <person name="Zhou L."/>
            <person name="Zhou L."/>
            <person name="Ni X."/>
            <person name="Tian J."/>
            <person name="Zhou Y."/>
            <person name="Sheng Y."/>
            <person name="Liu T."/>
            <person name="Pan Y."/>
            <person name="Xia L."/>
            <person name="Li J."/>
            <person name="Zhao F."/>
            <person name="Cao W."/>
        </authorList>
    </citation>
    <scope>NUCLEOTIDE SEQUENCE</scope>
    <source>
        <strain evidence="1">Rmic-2018</strain>
        <tissue evidence="1">Larvae</tissue>
    </source>
</reference>
<accession>A0A9J6DLE5</accession>
<dbReference type="Proteomes" id="UP000821866">
    <property type="component" value="Chromosome 6"/>
</dbReference>
<protein>
    <submittedName>
        <fullName evidence="1">Uncharacterized protein</fullName>
    </submittedName>
</protein>
<proteinExistence type="predicted"/>
<comment type="caution">
    <text evidence="1">The sequence shown here is derived from an EMBL/GenBank/DDBJ whole genome shotgun (WGS) entry which is preliminary data.</text>
</comment>
<dbReference type="EMBL" id="JABSTU010000008">
    <property type="protein sequence ID" value="KAH8022680.1"/>
    <property type="molecule type" value="Genomic_DNA"/>
</dbReference>
<keyword evidence="2" id="KW-1185">Reference proteome</keyword>
<reference evidence="1" key="1">
    <citation type="journal article" date="2020" name="Cell">
        <title>Large-Scale Comparative Analyses of Tick Genomes Elucidate Their Genetic Diversity and Vector Capacities.</title>
        <authorList>
            <consortium name="Tick Genome and Microbiome Consortium (TIGMIC)"/>
            <person name="Jia N."/>
            <person name="Wang J."/>
            <person name="Shi W."/>
            <person name="Du L."/>
            <person name="Sun Y."/>
            <person name="Zhan W."/>
            <person name="Jiang J.F."/>
            <person name="Wang Q."/>
            <person name="Zhang B."/>
            <person name="Ji P."/>
            <person name="Bell-Sakyi L."/>
            <person name="Cui X.M."/>
            <person name="Yuan T.T."/>
            <person name="Jiang B.G."/>
            <person name="Yang W.F."/>
            <person name="Lam T.T."/>
            <person name="Chang Q.C."/>
            <person name="Ding S.J."/>
            <person name="Wang X.J."/>
            <person name="Zhu J.G."/>
            <person name="Ruan X.D."/>
            <person name="Zhao L."/>
            <person name="Wei J.T."/>
            <person name="Ye R.Z."/>
            <person name="Que T.C."/>
            <person name="Du C.H."/>
            <person name="Zhou Y.H."/>
            <person name="Cheng J.X."/>
            <person name="Dai P.F."/>
            <person name="Guo W.B."/>
            <person name="Han X.H."/>
            <person name="Huang E.J."/>
            <person name="Li L.F."/>
            <person name="Wei W."/>
            <person name="Gao Y.C."/>
            <person name="Liu J.Z."/>
            <person name="Shao H.Z."/>
            <person name="Wang X."/>
            <person name="Wang C.C."/>
            <person name="Yang T.C."/>
            <person name="Huo Q.B."/>
            <person name="Li W."/>
            <person name="Chen H.Y."/>
            <person name="Chen S.E."/>
            <person name="Zhou L.G."/>
            <person name="Ni X.B."/>
            <person name="Tian J.H."/>
            <person name="Sheng Y."/>
            <person name="Liu T."/>
            <person name="Pan Y.S."/>
            <person name="Xia L.Y."/>
            <person name="Li J."/>
            <person name="Zhao F."/>
            <person name="Cao W.C."/>
        </authorList>
    </citation>
    <scope>NUCLEOTIDE SEQUENCE</scope>
    <source>
        <strain evidence="1">Rmic-2018</strain>
    </source>
</reference>
<dbReference type="AlphaFoldDB" id="A0A9J6DLE5"/>
<evidence type="ECO:0000313" key="2">
    <source>
        <dbReference type="Proteomes" id="UP000821866"/>
    </source>
</evidence>